<dbReference type="Proteomes" id="UP000024635">
    <property type="component" value="Unassembled WGS sequence"/>
</dbReference>
<sequence length="260" mass="30590">MSTCPNNDERGTTRIILKCDALGSWCDLGVTYTHDLRFDPYIDKIVNTAHAKSNYILKAFSTRKLETLYKLFFDLLENVQKRFTYRIFARNGIFRISYKERLKRLKTTSILLRRIIFDQNLVYKTVTSGVDVNLEELFIFCNFNGRTRGHQLRLVVEKAHTQQFHVSFLVRAAKMWNDLPESIVLSSSPTSFNRKLEALLKKRGYISIFPQSYHQRILNFSAVRSSIFYPTESITYRLITYKFISIRSVFKCFVRSRITV</sequence>
<dbReference type="AlphaFoldDB" id="A0A016TKY0"/>
<dbReference type="OrthoDB" id="5873437at2759"/>
<dbReference type="EMBL" id="JARK01001430">
    <property type="protein sequence ID" value="EYC03346.1"/>
    <property type="molecule type" value="Genomic_DNA"/>
</dbReference>
<evidence type="ECO:0000313" key="1">
    <source>
        <dbReference type="EMBL" id="EYC03346.1"/>
    </source>
</evidence>
<gene>
    <name evidence="1" type="primary">Acey_s0094.g2705</name>
    <name evidence="1" type="ORF">Y032_0094g2705</name>
</gene>
<keyword evidence="2" id="KW-1185">Reference proteome</keyword>
<name>A0A016TKY0_9BILA</name>
<protein>
    <submittedName>
        <fullName evidence="1">Uncharacterized protein</fullName>
    </submittedName>
</protein>
<accession>A0A016TKY0</accession>
<organism evidence="1 2">
    <name type="scientific">Ancylostoma ceylanicum</name>
    <dbReference type="NCBI Taxonomy" id="53326"/>
    <lineage>
        <taxon>Eukaryota</taxon>
        <taxon>Metazoa</taxon>
        <taxon>Ecdysozoa</taxon>
        <taxon>Nematoda</taxon>
        <taxon>Chromadorea</taxon>
        <taxon>Rhabditida</taxon>
        <taxon>Rhabditina</taxon>
        <taxon>Rhabditomorpha</taxon>
        <taxon>Strongyloidea</taxon>
        <taxon>Ancylostomatidae</taxon>
        <taxon>Ancylostomatinae</taxon>
        <taxon>Ancylostoma</taxon>
    </lineage>
</organism>
<reference evidence="2" key="1">
    <citation type="journal article" date="2015" name="Nat. Genet.">
        <title>The genome and transcriptome of the zoonotic hookworm Ancylostoma ceylanicum identify infection-specific gene families.</title>
        <authorList>
            <person name="Schwarz E.M."/>
            <person name="Hu Y."/>
            <person name="Antoshechkin I."/>
            <person name="Miller M.M."/>
            <person name="Sternberg P.W."/>
            <person name="Aroian R.V."/>
        </authorList>
    </citation>
    <scope>NUCLEOTIDE SEQUENCE</scope>
    <source>
        <strain evidence="2">HY135</strain>
    </source>
</reference>
<comment type="caution">
    <text evidence="1">The sequence shown here is derived from an EMBL/GenBank/DDBJ whole genome shotgun (WGS) entry which is preliminary data.</text>
</comment>
<dbReference type="STRING" id="53326.A0A016TKY0"/>
<evidence type="ECO:0000313" key="2">
    <source>
        <dbReference type="Proteomes" id="UP000024635"/>
    </source>
</evidence>
<proteinExistence type="predicted"/>